<organism evidence="1 2">
    <name type="scientific">Urochloa decumbens</name>
    <dbReference type="NCBI Taxonomy" id="240449"/>
    <lineage>
        <taxon>Eukaryota</taxon>
        <taxon>Viridiplantae</taxon>
        <taxon>Streptophyta</taxon>
        <taxon>Embryophyta</taxon>
        <taxon>Tracheophyta</taxon>
        <taxon>Spermatophyta</taxon>
        <taxon>Magnoliopsida</taxon>
        <taxon>Liliopsida</taxon>
        <taxon>Poales</taxon>
        <taxon>Poaceae</taxon>
        <taxon>PACMAD clade</taxon>
        <taxon>Panicoideae</taxon>
        <taxon>Panicodae</taxon>
        <taxon>Paniceae</taxon>
        <taxon>Melinidinae</taxon>
        <taxon>Urochloa</taxon>
    </lineage>
</organism>
<proteinExistence type="predicted"/>
<dbReference type="PANTHER" id="PTHR34709">
    <property type="entry name" value="OS10G0396666 PROTEIN"/>
    <property type="match status" value="1"/>
</dbReference>
<evidence type="ECO:0008006" key="3">
    <source>
        <dbReference type="Google" id="ProtNLM"/>
    </source>
</evidence>
<keyword evidence="2" id="KW-1185">Reference proteome</keyword>
<sequence>MDAGEDRISRLPDELLNTILLRLRSTRAAALSRRWRHVWTPLPELFLSVGSHDATFLDTVDAALAACDATPALQGLTIALSAIRRGGGVPAERSLSFSVCEARMLEIVAPRMEKLSVSVSPDEARISAPKLAEVVWADDDYDPCHHRFDDVGRHLRLLELGQNMSLMQQFDEVDELKLGIDIPQRYPCLPSCPCREESHLVDDISLHSLEQLEITSHTSSHEVFELVEQLSKCNAPILKKVVMKYRMSSPPPPTKEVREKIRSMFLPNIEVDFYVLSNGKWVCFD</sequence>
<dbReference type="Proteomes" id="UP001497457">
    <property type="component" value="Chromosome 23rd"/>
</dbReference>
<dbReference type="InterPro" id="IPR055312">
    <property type="entry name" value="FBL15-like"/>
</dbReference>
<accession>A0ABC9ATV3</accession>
<gene>
    <name evidence="1" type="ORF">URODEC1_LOCUS58727</name>
</gene>
<dbReference type="SUPFAM" id="SSF81383">
    <property type="entry name" value="F-box domain"/>
    <property type="match status" value="1"/>
</dbReference>
<dbReference type="InterPro" id="IPR036047">
    <property type="entry name" value="F-box-like_dom_sf"/>
</dbReference>
<dbReference type="AlphaFoldDB" id="A0ABC9ATV3"/>
<dbReference type="EMBL" id="OZ075133">
    <property type="protein sequence ID" value="CAL4987232.1"/>
    <property type="molecule type" value="Genomic_DNA"/>
</dbReference>
<reference evidence="1" key="1">
    <citation type="submission" date="2024-10" db="EMBL/GenBank/DDBJ databases">
        <authorList>
            <person name="Ryan C."/>
        </authorList>
    </citation>
    <scope>NUCLEOTIDE SEQUENCE [LARGE SCALE GENOMIC DNA]</scope>
</reference>
<name>A0ABC9ATV3_9POAL</name>
<evidence type="ECO:0000313" key="1">
    <source>
        <dbReference type="EMBL" id="CAL4987232.1"/>
    </source>
</evidence>
<dbReference type="PANTHER" id="PTHR34709:SF68">
    <property type="entry name" value="OS07G0550432 PROTEIN"/>
    <property type="match status" value="1"/>
</dbReference>
<evidence type="ECO:0000313" key="2">
    <source>
        <dbReference type="Proteomes" id="UP001497457"/>
    </source>
</evidence>
<protein>
    <recommendedName>
        <fullName evidence="3">F-box domain-containing protein</fullName>
    </recommendedName>
</protein>